<accession>A0A345YIT9</accession>
<keyword evidence="2" id="KW-1185">Reference proteome</keyword>
<evidence type="ECO:0000313" key="1">
    <source>
        <dbReference type="EMBL" id="AXK43841.1"/>
    </source>
</evidence>
<protein>
    <submittedName>
        <fullName evidence="1">Uncharacterized protein</fullName>
    </submittedName>
</protein>
<dbReference type="EMBL" id="CP031358">
    <property type="protein sequence ID" value="AXK43841.1"/>
    <property type="molecule type" value="Genomic_DNA"/>
</dbReference>
<dbReference type="AlphaFoldDB" id="A0A345YIT9"/>
<geneLocation type="plasmid" evidence="1 2">
    <name>unnamed</name>
</geneLocation>
<dbReference type="Proteomes" id="UP000254508">
    <property type="component" value="Plasmid unnamed"/>
</dbReference>
<dbReference type="KEGG" id="err:DVR09_15410"/>
<proteinExistence type="predicted"/>
<reference evidence="1 2" key="1">
    <citation type="submission" date="2018-07" db="EMBL/GenBank/DDBJ databases">
        <title>Genome sequence of Erythrobacter strain YH-07, an antagonistic bacterium isolated from Yellow Sea.</title>
        <authorList>
            <person name="Tang T."/>
            <person name="Liu Q."/>
            <person name="Sun X."/>
        </authorList>
    </citation>
    <scope>NUCLEOTIDE SEQUENCE [LARGE SCALE GENOMIC DNA]</scope>
    <source>
        <strain evidence="1 2">YH-07</strain>
        <plasmid evidence="1 2">unnamed</plasmid>
    </source>
</reference>
<sequence length="97" mass="11363">MNYIDSDARIAGTLSLTHNPLLFENQEQLDEYKASLIGRSHEWQGRTRPIPHQKLWDEDPERFPCLMIPVAEKHNPDGADWIMNLFLYDPEIIEENS</sequence>
<keyword evidence="1" id="KW-0614">Plasmid</keyword>
<name>A0A345YIT9_9SPHN</name>
<organism evidence="1 2">
    <name type="scientific">Erythrobacter aureus</name>
    <dbReference type="NCBI Taxonomy" id="2182384"/>
    <lineage>
        <taxon>Bacteria</taxon>
        <taxon>Pseudomonadati</taxon>
        <taxon>Pseudomonadota</taxon>
        <taxon>Alphaproteobacteria</taxon>
        <taxon>Sphingomonadales</taxon>
        <taxon>Erythrobacteraceae</taxon>
        <taxon>Erythrobacter/Porphyrobacter group</taxon>
        <taxon>Erythrobacter</taxon>
    </lineage>
</organism>
<gene>
    <name evidence="1" type="ORF">DVR09_15410</name>
</gene>
<evidence type="ECO:0000313" key="2">
    <source>
        <dbReference type="Proteomes" id="UP000254508"/>
    </source>
</evidence>
<dbReference type="RefSeq" id="WP_115418154.1">
    <property type="nucleotide sequence ID" value="NZ_CP031358.1"/>
</dbReference>